<evidence type="ECO:0000313" key="1">
    <source>
        <dbReference type="EMBL" id="ABF44674.1"/>
    </source>
</evidence>
<organism evidence="1 2">
    <name type="scientific">Deinococcus geothermalis (strain DSM 11300 / CIP 105573 / AG-3a)</name>
    <dbReference type="NCBI Taxonomy" id="319795"/>
    <lineage>
        <taxon>Bacteria</taxon>
        <taxon>Thermotogati</taxon>
        <taxon>Deinococcota</taxon>
        <taxon>Deinococci</taxon>
        <taxon>Deinococcales</taxon>
        <taxon>Deinococcaceae</taxon>
        <taxon>Deinococcus</taxon>
    </lineage>
</organism>
<sequence>MLLCGGDPLMLLSIDWDAFSGCVPLVFDAPIWGTRDRAYDRLGAWWDRARKRDPRAPGWTALEADFPLYPGWEVLECYAGIPASVTLTHADAWDWLAHFPPGDMLNVDSHHDLASFSGDPARVRPGNWAGLGLRAGRLNRYTCLYPDWHTALPVAEGFDLERTRAELVPLLPPDVLDRVTLTRMPAPGAGLPDPSLVTALLLVQSPAWTNPAHDAVFWGLVRALRAEVLTPPLDRSGAAYP</sequence>
<proteinExistence type="predicted"/>
<accession>Q1J1G0</accession>
<keyword evidence="1" id="KW-0378">Hydrolase</keyword>
<dbReference type="KEGG" id="dge:Dgeo_0371"/>
<protein>
    <submittedName>
        <fullName evidence="1">Arginase family hydrolase</fullName>
    </submittedName>
</protein>
<dbReference type="AlphaFoldDB" id="Q1J1G0"/>
<dbReference type="HOGENOM" id="CLU_1150375_0_0_0"/>
<keyword evidence="2" id="KW-1185">Reference proteome</keyword>
<dbReference type="GO" id="GO:0016787">
    <property type="term" value="F:hydrolase activity"/>
    <property type="evidence" value="ECO:0007669"/>
    <property type="project" value="UniProtKB-KW"/>
</dbReference>
<gene>
    <name evidence="1" type="ordered locus">Dgeo_0371</name>
</gene>
<dbReference type="STRING" id="319795.Dgeo_0371"/>
<dbReference type="EMBL" id="CP000359">
    <property type="protein sequence ID" value="ABF44674.1"/>
    <property type="molecule type" value="Genomic_DNA"/>
</dbReference>
<name>Q1J1G0_DEIGD</name>
<evidence type="ECO:0000313" key="2">
    <source>
        <dbReference type="Proteomes" id="UP000002431"/>
    </source>
</evidence>
<dbReference type="Proteomes" id="UP000002431">
    <property type="component" value="Chromosome"/>
</dbReference>
<reference evidence="1" key="1">
    <citation type="submission" date="2006-04" db="EMBL/GenBank/DDBJ databases">
        <title>Complete sequence of chromosome of Deinococcus geothermalis DSM 11300.</title>
        <authorList>
            <consortium name="US DOE Joint Genome Institute"/>
            <person name="Copeland A."/>
            <person name="Lucas S."/>
            <person name="Lapidus A."/>
            <person name="Barry K."/>
            <person name="Detter J.C."/>
            <person name="Glavina del Rio T."/>
            <person name="Hammon N."/>
            <person name="Israni S."/>
            <person name="Dalin E."/>
            <person name="Tice H."/>
            <person name="Pitluck S."/>
            <person name="Brettin T."/>
            <person name="Bruce D."/>
            <person name="Han C."/>
            <person name="Tapia R."/>
            <person name="Saunders E."/>
            <person name="Gilna P."/>
            <person name="Schmutz J."/>
            <person name="Larimer F."/>
            <person name="Land M."/>
            <person name="Hauser L."/>
            <person name="Kyrpides N."/>
            <person name="Kim E."/>
            <person name="Daly M.J."/>
            <person name="Fredrickson J.K."/>
            <person name="Makarova K.S."/>
            <person name="Gaidamakova E.K."/>
            <person name="Zhai M."/>
            <person name="Richardson P."/>
        </authorList>
    </citation>
    <scope>NUCLEOTIDE SEQUENCE</scope>
    <source>
        <strain evidence="1">DSM 11300</strain>
    </source>
</reference>